<feature type="binding site" evidence="10">
    <location>
        <position position="341"/>
    </location>
    <ligand>
        <name>heme</name>
        <dbReference type="ChEBI" id="CHEBI:30413"/>
    </ligand>
</feature>
<dbReference type="PIRSF" id="PIRSF038927">
    <property type="entry name" value="Catalase_clade2"/>
    <property type="match status" value="1"/>
</dbReference>
<dbReference type="GO" id="GO:0004096">
    <property type="term" value="F:catalase activity"/>
    <property type="evidence" value="ECO:0007669"/>
    <property type="project" value="UniProtKB-EC"/>
</dbReference>
<keyword evidence="6" id="KW-0560">Oxidoreductase</keyword>
<dbReference type="InterPro" id="IPR024712">
    <property type="entry name" value="Catalase_clade2"/>
</dbReference>
<keyword evidence="3" id="KW-0575">Peroxidase</keyword>
<dbReference type="InterPro" id="IPR020835">
    <property type="entry name" value="Catalase_sf"/>
</dbReference>
<dbReference type="InterPro" id="IPR029062">
    <property type="entry name" value="Class_I_gatase-like"/>
</dbReference>
<gene>
    <name evidence="13" type="ORF">ATY39_06480</name>
</gene>
<dbReference type="InterPro" id="IPR010582">
    <property type="entry name" value="Catalase_immune_responsive"/>
</dbReference>
<evidence type="ECO:0000256" key="10">
    <source>
        <dbReference type="PIRSR" id="PIRSR038927-3"/>
    </source>
</evidence>
<dbReference type="Pfam" id="PF06628">
    <property type="entry name" value="Catalase-rel"/>
    <property type="match status" value="1"/>
</dbReference>
<feature type="binding site" evidence="10">
    <location>
        <position position="95"/>
    </location>
    <ligand>
        <name>heme</name>
        <dbReference type="ChEBI" id="CHEBI:30413"/>
    </ligand>
</feature>
<dbReference type="InterPro" id="IPR041399">
    <property type="entry name" value="Catalase_large_C"/>
</dbReference>
<dbReference type="Proteomes" id="UP000076021">
    <property type="component" value="Chromosome"/>
</dbReference>
<keyword evidence="7 9" id="KW-0408">Iron</keyword>
<dbReference type="OrthoDB" id="9760293at2"/>
<evidence type="ECO:0000313" key="14">
    <source>
        <dbReference type="Proteomes" id="UP000076021"/>
    </source>
</evidence>
<evidence type="ECO:0000259" key="12">
    <source>
        <dbReference type="SMART" id="SM01060"/>
    </source>
</evidence>
<dbReference type="EMBL" id="CP014806">
    <property type="protein sequence ID" value="AMW99135.1"/>
    <property type="molecule type" value="Genomic_DNA"/>
</dbReference>
<comment type="cofactor">
    <cofactor evidence="1 9">
        <name>heme</name>
        <dbReference type="ChEBI" id="CHEBI:30413"/>
    </cofactor>
</comment>
<dbReference type="AlphaFoldDB" id="A0A143HCE8"/>
<dbReference type="SMART" id="SM01060">
    <property type="entry name" value="Catalase"/>
    <property type="match status" value="1"/>
</dbReference>
<dbReference type="RefSeq" id="WP_066787493.1">
    <property type="nucleotide sequence ID" value="NZ_CP014806.1"/>
</dbReference>
<evidence type="ECO:0000256" key="1">
    <source>
        <dbReference type="ARBA" id="ARBA00001971"/>
    </source>
</evidence>
<dbReference type="Gene3D" id="1.20.1370.20">
    <property type="match status" value="1"/>
</dbReference>
<feature type="binding site" evidence="10">
    <location>
        <position position="144"/>
    </location>
    <ligand>
        <name>heme</name>
        <dbReference type="ChEBI" id="CHEBI:30413"/>
    </ligand>
</feature>
<dbReference type="Pfam" id="PF00199">
    <property type="entry name" value="Catalase"/>
    <property type="match status" value="1"/>
</dbReference>
<keyword evidence="8" id="KW-0376">Hydrogen peroxide</keyword>
<dbReference type="GO" id="GO:0020037">
    <property type="term" value="F:heme binding"/>
    <property type="evidence" value="ECO:0007669"/>
    <property type="project" value="InterPro"/>
</dbReference>
<feature type="binding site" evidence="10">
    <location>
        <position position="55"/>
    </location>
    <ligand>
        <name>heme</name>
        <dbReference type="ChEBI" id="CHEBI:30413"/>
    </ligand>
</feature>
<organism evidence="13 14">
    <name type="scientific">Rummeliibacillus stabekisii</name>
    <dbReference type="NCBI Taxonomy" id="241244"/>
    <lineage>
        <taxon>Bacteria</taxon>
        <taxon>Bacillati</taxon>
        <taxon>Bacillota</taxon>
        <taxon>Bacilli</taxon>
        <taxon>Bacillales</taxon>
        <taxon>Caryophanaceae</taxon>
        <taxon>Rummeliibacillus</taxon>
    </lineage>
</organism>
<sequence>MQKRDDDYERSILADKKINSSINKKTKKRQERNTIKQELYLREKVNFDSEQIPERVLYANGIGAYGQFELYESLEEYTKASFLTNPSNITPVFVRFSSMQSSRGTNDTQRDVKGFATKFYTEEGNFDLVGNNVPIFYIHNTRKFHELVRAVKPDLNQEFVNGTNPHDQFWTFAAKNPETAHMVMWQMSDRTIPRSYRMMEGFGVHTFRLVNRKGKTHFVKFHWKPSLGVHSLVWDEAQKIGGKNPNFLSQDLLEAIKKGDYPEWELGLQLISEEDQFSYDFDILDPTKIWPEEDVPVKIIGKMTLNRNVDNGFLETEHVAFHPGHLVPGIEISEDPLLQGRILSYTDAQVERLRGPNFLQIPINQPICPFQNNNNNNNGFLIPQATNEQQAPTPKNQGFFEESQENMGGNKRGEQTESFQDHYSQAKQFLNSLMPYEQQHLLEAFTYEIGKCKSQEVKNNAVDFINHIDHYLANKVADNVGAKIPNKNLEVKSTKLSPALTMADTVCKPDTRSVAIILNGTPNTQQLTEWVQQLVEHKINYSIIDKKVHRINEMLKASETYSTVDSAQYDSAILISPNPTIPSKVLELVEMTYVHHKPLALAVLSPESLLYTRIKMEEQGVYDLTFTEFEQFIEGIAQARFWERIID</sequence>
<proteinExistence type="predicted"/>
<dbReference type="EC" id="1.11.1.6" evidence="2"/>
<dbReference type="InterPro" id="IPR011614">
    <property type="entry name" value="Catalase_core"/>
</dbReference>
<evidence type="ECO:0000256" key="7">
    <source>
        <dbReference type="ARBA" id="ARBA00023004"/>
    </source>
</evidence>
<protein>
    <recommendedName>
        <fullName evidence="2">catalase</fullName>
        <ecNumber evidence="2">1.11.1.6</ecNumber>
    </recommendedName>
</protein>
<keyword evidence="4 10" id="KW-0349">Heme</keyword>
<dbReference type="PRINTS" id="PR00067">
    <property type="entry name" value="CATALASE"/>
</dbReference>
<evidence type="ECO:0000313" key="13">
    <source>
        <dbReference type="EMBL" id="AMW99135.1"/>
    </source>
</evidence>
<dbReference type="PANTHER" id="PTHR42821">
    <property type="entry name" value="CATALASE"/>
    <property type="match status" value="1"/>
</dbReference>
<evidence type="ECO:0000256" key="2">
    <source>
        <dbReference type="ARBA" id="ARBA00012314"/>
    </source>
</evidence>
<dbReference type="InterPro" id="IPR018028">
    <property type="entry name" value="Catalase"/>
</dbReference>
<keyword evidence="5 9" id="KW-0479">Metal-binding</keyword>
<evidence type="ECO:0000256" key="8">
    <source>
        <dbReference type="ARBA" id="ARBA00023324"/>
    </source>
</evidence>
<dbReference type="GO" id="GO:0005829">
    <property type="term" value="C:cytosol"/>
    <property type="evidence" value="ECO:0007669"/>
    <property type="project" value="TreeGrafter"/>
</dbReference>
<dbReference type="GO" id="GO:0006979">
    <property type="term" value="P:response to oxidative stress"/>
    <property type="evidence" value="ECO:0007669"/>
    <property type="project" value="InterPro"/>
</dbReference>
<dbReference type="PANTHER" id="PTHR42821:SF1">
    <property type="entry name" value="CATALASE-B"/>
    <property type="match status" value="1"/>
</dbReference>
<name>A0A143HCE8_9BACL</name>
<evidence type="ECO:0000256" key="9">
    <source>
        <dbReference type="PIRSR" id="PIRSR038927-2"/>
    </source>
</evidence>
<evidence type="ECO:0000256" key="3">
    <source>
        <dbReference type="ARBA" id="ARBA00022559"/>
    </source>
</evidence>
<evidence type="ECO:0000256" key="6">
    <source>
        <dbReference type="ARBA" id="ARBA00023002"/>
    </source>
</evidence>
<dbReference type="GO" id="GO:0046872">
    <property type="term" value="F:metal ion binding"/>
    <property type="evidence" value="ECO:0007669"/>
    <property type="project" value="UniProtKB-KW"/>
</dbReference>
<dbReference type="Gene3D" id="3.40.50.880">
    <property type="match status" value="1"/>
</dbReference>
<feature type="binding site" evidence="10">
    <location>
        <position position="352"/>
    </location>
    <ligand>
        <name>heme</name>
        <dbReference type="ChEBI" id="CHEBI:30413"/>
    </ligand>
</feature>
<feature type="cross-link" description="3'-histidyl-3-tyrosine (His-Tyr)" evidence="11">
    <location>
        <begin position="322"/>
        <end position="345"/>
    </location>
</feature>
<dbReference type="GO" id="GO:0042744">
    <property type="term" value="P:hydrogen peroxide catabolic process"/>
    <property type="evidence" value="ECO:0007669"/>
    <property type="project" value="UniProtKB-KW"/>
</dbReference>
<evidence type="ECO:0000256" key="4">
    <source>
        <dbReference type="ARBA" id="ARBA00022617"/>
    </source>
</evidence>
<keyword evidence="14" id="KW-1185">Reference proteome</keyword>
<dbReference type="PROSITE" id="PS51402">
    <property type="entry name" value="CATALASE_3"/>
    <property type="match status" value="1"/>
</dbReference>
<accession>A0A143HCE8</accession>
<reference evidence="14" key="2">
    <citation type="submission" date="2016-03" db="EMBL/GenBank/DDBJ databases">
        <authorList>
            <person name="Ploux O."/>
        </authorList>
    </citation>
    <scope>NUCLEOTIDE SEQUENCE [LARGE SCALE GENOMIC DNA]</scope>
    <source>
        <strain evidence="14">PP9</strain>
    </source>
</reference>
<evidence type="ECO:0000256" key="11">
    <source>
        <dbReference type="PIRSR" id="PIRSR038927-4"/>
    </source>
</evidence>
<dbReference type="KEGG" id="rst:ATY39_06480"/>
<dbReference type="SUPFAM" id="SSF56634">
    <property type="entry name" value="Heme-dependent catalase-like"/>
    <property type="match status" value="1"/>
</dbReference>
<evidence type="ECO:0000256" key="5">
    <source>
        <dbReference type="ARBA" id="ARBA00022723"/>
    </source>
</evidence>
<feature type="binding site" description="axial binding residue" evidence="9">
    <location>
        <position position="345"/>
    </location>
    <ligand>
        <name>heme</name>
        <dbReference type="ChEBI" id="CHEBI:30413"/>
    </ligand>
    <ligandPart>
        <name>Fe</name>
        <dbReference type="ChEBI" id="CHEBI:18248"/>
    </ligandPart>
</feature>
<dbReference type="Pfam" id="PF18011">
    <property type="entry name" value="Catalase_C"/>
    <property type="match status" value="1"/>
</dbReference>
<dbReference type="InterPro" id="IPR043156">
    <property type="entry name" value="Catalase_clade2_helical"/>
</dbReference>
<dbReference type="STRING" id="241244.ATY39_06480"/>
<reference evidence="13 14" key="1">
    <citation type="journal article" date="2016" name="Genome Announc.">
        <title>Whole-Genome Sequence of Rummeliibacillus stabekisii Strain PP9 Isolated from Antarctic Soil.</title>
        <authorList>
            <person name="da Mota F.F."/>
            <person name="Vollu R.E."/>
            <person name="Jurelevicius D."/>
            <person name="Seldin L."/>
        </authorList>
    </citation>
    <scope>NUCLEOTIDE SEQUENCE [LARGE SCALE GENOMIC DNA]</scope>
    <source>
        <strain evidence="13 14">PP9</strain>
    </source>
</reference>
<feature type="domain" description="Catalase core" evidence="12">
    <location>
        <begin position="13"/>
        <end position="404"/>
    </location>
</feature>
<dbReference type="Gene3D" id="2.40.180.10">
    <property type="entry name" value="Catalase core domain"/>
    <property type="match status" value="1"/>
</dbReference>